<keyword evidence="1" id="KW-1133">Transmembrane helix</keyword>
<organism evidence="3 4">
    <name type="scientific">Symbiodinium microadriaticum</name>
    <name type="common">Dinoflagellate</name>
    <name type="synonym">Zooxanthella microadriatica</name>
    <dbReference type="NCBI Taxonomy" id="2951"/>
    <lineage>
        <taxon>Eukaryota</taxon>
        <taxon>Sar</taxon>
        <taxon>Alveolata</taxon>
        <taxon>Dinophyceae</taxon>
        <taxon>Suessiales</taxon>
        <taxon>Symbiodiniaceae</taxon>
        <taxon>Symbiodinium</taxon>
    </lineage>
</organism>
<keyword evidence="1" id="KW-0472">Membrane</keyword>
<protein>
    <submittedName>
        <fullName evidence="3">Uncharacterized protein</fullName>
    </submittedName>
</protein>
<sequence>MIGFMLKVVSSIFLLAVVVAHYREDEFDSLSWESQQQLSHALRPHSQLKTLAATEKMVRPYLIAVLSVVLAEKLQDPLCDIYSEVQNQRRRFRETEITSEEHGFRHDENMRWLGFWMLCALLCAILVAVALGLRRRHISHQERMDESKTQEDVRDKQAERFVKLMQAVQMPDTPDRVRFQHMVFQTVVSNSSTVQPRPCLPRSDPISSPCRFADDERESMSEWSQVQAGEPPAKRRAIGEAGPWRLDEVVVEVAEAEKTYPEGVMQKADDEWEQKMEE</sequence>
<keyword evidence="4" id="KW-1185">Reference proteome</keyword>
<evidence type="ECO:0000256" key="2">
    <source>
        <dbReference type="SAM" id="SignalP"/>
    </source>
</evidence>
<evidence type="ECO:0000313" key="4">
    <source>
        <dbReference type="Proteomes" id="UP000186817"/>
    </source>
</evidence>
<evidence type="ECO:0000256" key="1">
    <source>
        <dbReference type="SAM" id="Phobius"/>
    </source>
</evidence>
<comment type="caution">
    <text evidence="3">The sequence shown here is derived from an EMBL/GenBank/DDBJ whole genome shotgun (WGS) entry which is preliminary data.</text>
</comment>
<reference evidence="3 4" key="1">
    <citation type="submission" date="2016-02" db="EMBL/GenBank/DDBJ databases">
        <title>Genome analysis of coral dinoflagellate symbionts highlights evolutionary adaptations to a symbiotic lifestyle.</title>
        <authorList>
            <person name="Aranda M."/>
            <person name="Li Y."/>
            <person name="Liew Y.J."/>
            <person name="Baumgarten S."/>
            <person name="Simakov O."/>
            <person name="Wilson M."/>
            <person name="Piel J."/>
            <person name="Ashoor H."/>
            <person name="Bougouffa S."/>
            <person name="Bajic V.B."/>
            <person name="Ryu T."/>
            <person name="Ravasi T."/>
            <person name="Bayer T."/>
            <person name="Micklem G."/>
            <person name="Kim H."/>
            <person name="Bhak J."/>
            <person name="Lajeunesse T.C."/>
            <person name="Voolstra C.R."/>
        </authorList>
    </citation>
    <scope>NUCLEOTIDE SEQUENCE [LARGE SCALE GENOMIC DNA]</scope>
    <source>
        <strain evidence="3 4">CCMP2467</strain>
    </source>
</reference>
<keyword evidence="2" id="KW-0732">Signal</keyword>
<dbReference type="AlphaFoldDB" id="A0A1Q9EIF9"/>
<keyword evidence="1" id="KW-0812">Transmembrane</keyword>
<dbReference type="Proteomes" id="UP000186817">
    <property type="component" value="Unassembled WGS sequence"/>
</dbReference>
<feature type="chain" id="PRO_5012299756" evidence="2">
    <location>
        <begin position="21"/>
        <end position="278"/>
    </location>
</feature>
<dbReference type="OrthoDB" id="10302680at2759"/>
<accession>A0A1Q9EIF9</accession>
<gene>
    <name evidence="3" type="ORF">AK812_SmicGene9464</name>
</gene>
<name>A0A1Q9EIF9_SYMMI</name>
<evidence type="ECO:0000313" key="3">
    <source>
        <dbReference type="EMBL" id="OLQ07157.1"/>
    </source>
</evidence>
<feature type="transmembrane region" description="Helical" evidence="1">
    <location>
        <begin position="113"/>
        <end position="133"/>
    </location>
</feature>
<dbReference type="EMBL" id="LSRX01000146">
    <property type="protein sequence ID" value="OLQ07157.1"/>
    <property type="molecule type" value="Genomic_DNA"/>
</dbReference>
<feature type="signal peptide" evidence="2">
    <location>
        <begin position="1"/>
        <end position="20"/>
    </location>
</feature>
<proteinExistence type="predicted"/>